<evidence type="ECO:0000256" key="5">
    <source>
        <dbReference type="ARBA" id="ARBA00022692"/>
    </source>
</evidence>
<keyword evidence="4" id="KW-0997">Cell inner membrane</keyword>
<dbReference type="EMBL" id="JACSPW010000005">
    <property type="protein sequence ID" value="MBD8032792.1"/>
    <property type="molecule type" value="Genomic_DNA"/>
</dbReference>
<reference evidence="11 12" key="1">
    <citation type="submission" date="2020-08" db="EMBL/GenBank/DDBJ databases">
        <title>A Genomic Blueprint of the Chicken Gut Microbiome.</title>
        <authorList>
            <person name="Gilroy R."/>
            <person name="Ravi A."/>
            <person name="Getino M."/>
            <person name="Pursley I."/>
            <person name="Horton D.L."/>
            <person name="Alikhan N.-F."/>
            <person name="Baker D."/>
            <person name="Gharbi K."/>
            <person name="Hall N."/>
            <person name="Watson M."/>
            <person name="Adriaenssens E.M."/>
            <person name="Foster-Nyarko E."/>
            <person name="Jarju S."/>
            <person name="Secka A."/>
            <person name="Antonio M."/>
            <person name="Oren A."/>
            <person name="Chaudhuri R."/>
            <person name="La Ragione R.M."/>
            <person name="Hildebrand F."/>
            <person name="Pallen M.J."/>
        </authorList>
    </citation>
    <scope>NUCLEOTIDE SEQUENCE [LARGE SCALE GENOMIC DNA]</scope>
    <source>
        <strain evidence="11 12">Sa1YVA6</strain>
    </source>
</reference>
<evidence type="ECO:0000256" key="7">
    <source>
        <dbReference type="ARBA" id="ARBA00023136"/>
    </source>
</evidence>
<keyword evidence="5 9" id="KW-0812">Transmembrane</keyword>
<comment type="subcellular location">
    <subcellularLocation>
        <location evidence="1">Cell inner membrane</location>
        <topology evidence="1">Multi-pass membrane protein</topology>
    </subcellularLocation>
</comment>
<comment type="similarity">
    <text evidence="8">Belongs to the TRAP transporter small permease family.</text>
</comment>
<feature type="transmembrane region" description="Helical" evidence="9">
    <location>
        <begin position="86"/>
        <end position="106"/>
    </location>
</feature>
<protein>
    <submittedName>
        <fullName evidence="11">TRAP transporter small permease</fullName>
    </submittedName>
</protein>
<feature type="domain" description="Tripartite ATP-independent periplasmic transporters DctQ component" evidence="10">
    <location>
        <begin position="23"/>
        <end position="144"/>
    </location>
</feature>
<evidence type="ECO:0000256" key="8">
    <source>
        <dbReference type="ARBA" id="ARBA00038436"/>
    </source>
</evidence>
<evidence type="ECO:0000256" key="4">
    <source>
        <dbReference type="ARBA" id="ARBA00022519"/>
    </source>
</evidence>
<keyword evidence="7 9" id="KW-0472">Membrane</keyword>
<keyword evidence="3" id="KW-1003">Cell membrane</keyword>
<proteinExistence type="inferred from homology"/>
<feature type="transmembrane region" description="Helical" evidence="9">
    <location>
        <begin position="126"/>
        <end position="145"/>
    </location>
</feature>
<feature type="transmembrane region" description="Helical" evidence="9">
    <location>
        <begin position="53"/>
        <end position="74"/>
    </location>
</feature>
<keyword evidence="6 9" id="KW-1133">Transmembrane helix</keyword>
<evidence type="ECO:0000313" key="11">
    <source>
        <dbReference type="EMBL" id="MBD8032792.1"/>
    </source>
</evidence>
<name>A0ABR8XLI4_9BACL</name>
<dbReference type="Proteomes" id="UP000600565">
    <property type="component" value="Unassembled WGS sequence"/>
</dbReference>
<sequence>MVRLVEGVNKVVHGILIALMVVLVISVFCQITFRFFDYSIAWTEELSRYSMIWMTFLGAAYAVAARAHIGMELLVDRMEGLIKKAFIVLSAAVCLVFFVLMVVKGFELSMRVMNQPSAVLQIPMGIVYSVIPISGLILVMNLFYITTKQLKGELS</sequence>
<gene>
    <name evidence="11" type="ORF">H9632_06910</name>
</gene>
<dbReference type="InterPro" id="IPR055348">
    <property type="entry name" value="DctQ"/>
</dbReference>
<dbReference type="PANTHER" id="PTHR35011:SF2">
    <property type="entry name" value="2,3-DIKETO-L-GULONATE TRAP TRANSPORTER SMALL PERMEASE PROTEIN YIAM"/>
    <property type="match status" value="1"/>
</dbReference>
<dbReference type="RefSeq" id="WP_191703381.1">
    <property type="nucleotide sequence ID" value="NZ_JACSPW010000005.1"/>
</dbReference>
<keyword evidence="2" id="KW-0813">Transport</keyword>
<evidence type="ECO:0000256" key="6">
    <source>
        <dbReference type="ARBA" id="ARBA00022989"/>
    </source>
</evidence>
<evidence type="ECO:0000256" key="3">
    <source>
        <dbReference type="ARBA" id="ARBA00022475"/>
    </source>
</evidence>
<dbReference type="InterPro" id="IPR007387">
    <property type="entry name" value="TRAP_DctQ"/>
</dbReference>
<evidence type="ECO:0000313" key="12">
    <source>
        <dbReference type="Proteomes" id="UP000600565"/>
    </source>
</evidence>
<evidence type="ECO:0000256" key="1">
    <source>
        <dbReference type="ARBA" id="ARBA00004429"/>
    </source>
</evidence>
<accession>A0ABR8XLI4</accession>
<evidence type="ECO:0000259" key="10">
    <source>
        <dbReference type="Pfam" id="PF04290"/>
    </source>
</evidence>
<dbReference type="PANTHER" id="PTHR35011">
    <property type="entry name" value="2,3-DIKETO-L-GULONATE TRAP TRANSPORTER SMALL PERMEASE PROTEIN YIAM"/>
    <property type="match status" value="1"/>
</dbReference>
<comment type="caution">
    <text evidence="11">The sequence shown here is derived from an EMBL/GenBank/DDBJ whole genome shotgun (WGS) entry which is preliminary data.</text>
</comment>
<organism evidence="11 12">
    <name type="scientific">Solibacillus merdavium</name>
    <dbReference type="NCBI Taxonomy" id="2762218"/>
    <lineage>
        <taxon>Bacteria</taxon>
        <taxon>Bacillati</taxon>
        <taxon>Bacillota</taxon>
        <taxon>Bacilli</taxon>
        <taxon>Bacillales</taxon>
        <taxon>Caryophanaceae</taxon>
        <taxon>Solibacillus</taxon>
    </lineage>
</organism>
<evidence type="ECO:0000256" key="2">
    <source>
        <dbReference type="ARBA" id="ARBA00022448"/>
    </source>
</evidence>
<dbReference type="Pfam" id="PF04290">
    <property type="entry name" value="DctQ"/>
    <property type="match status" value="1"/>
</dbReference>
<keyword evidence="12" id="KW-1185">Reference proteome</keyword>
<evidence type="ECO:0000256" key="9">
    <source>
        <dbReference type="SAM" id="Phobius"/>
    </source>
</evidence>
<feature type="transmembrane region" description="Helical" evidence="9">
    <location>
        <begin position="12"/>
        <end position="33"/>
    </location>
</feature>